<evidence type="ECO:0000313" key="3">
    <source>
        <dbReference type="EMBL" id="CUO06905.1"/>
    </source>
</evidence>
<sequence length="252" mass="26486">MLKNKVAIITGGNSGIGEATALLFAKEGAKVVITARRKEQLENVAQRIRGLGGEVLVVTSDISKKEDCKNVIDETIKTFGKLDILVNNAGVLDHALLPIEAVDENDVNFVIDVNTKGTINITNVAAKVMLENKSGAIINVASVAGVYGSGGAVYCASKGAIIGLTKNIALRMAKEGIRCNVVCPGSVKTPMSKSENLANMNMDMMNAMMAHADLKLPVCEPEDVANTIAFLASDKARAITGQVLVTDFGANL</sequence>
<dbReference type="GO" id="GO:0004316">
    <property type="term" value="F:3-oxoacyl-[acyl-carrier-protein] reductase (NADPH) activity"/>
    <property type="evidence" value="ECO:0007669"/>
    <property type="project" value="UniProtKB-EC"/>
</dbReference>
<evidence type="ECO:0000256" key="1">
    <source>
        <dbReference type="ARBA" id="ARBA00006484"/>
    </source>
</evidence>
<dbReference type="FunFam" id="3.40.50.720:FF:000084">
    <property type="entry name" value="Short-chain dehydrogenase reductase"/>
    <property type="match status" value="1"/>
</dbReference>
<dbReference type="InterPro" id="IPR002347">
    <property type="entry name" value="SDR_fam"/>
</dbReference>
<dbReference type="PRINTS" id="PR00080">
    <property type="entry name" value="SDRFAMILY"/>
</dbReference>
<dbReference type="AlphaFoldDB" id="A0A174C4U4"/>
<gene>
    <name evidence="3" type="primary">fabG1</name>
    <name evidence="3" type="ORF">ERS852470_01366</name>
</gene>
<dbReference type="GeneID" id="83012222"/>
<dbReference type="InterPro" id="IPR020904">
    <property type="entry name" value="Sc_DH/Rdtase_CS"/>
</dbReference>
<dbReference type="PANTHER" id="PTHR43180:SF66">
    <property type="entry name" value="SHORT-CHAIN DEHYDROGENASE_REDUCTASE FAMILY PROTEIN"/>
    <property type="match status" value="1"/>
</dbReference>
<dbReference type="EC" id="1.1.1.100" evidence="3"/>
<dbReference type="GO" id="GO:0008206">
    <property type="term" value="P:bile acid metabolic process"/>
    <property type="evidence" value="ECO:0007669"/>
    <property type="project" value="UniProtKB-ARBA"/>
</dbReference>
<name>A0A174C4U4_9CLOT</name>
<comment type="similarity">
    <text evidence="1">Belongs to the short-chain dehydrogenases/reductases (SDR) family.</text>
</comment>
<accession>A0A174C4U4</accession>
<dbReference type="PANTHER" id="PTHR43180">
    <property type="entry name" value="3-OXOACYL-(ACYL-CARRIER-PROTEIN) REDUCTASE (AFU_ORTHOLOGUE AFUA_6G11210)"/>
    <property type="match status" value="1"/>
</dbReference>
<keyword evidence="2 3" id="KW-0560">Oxidoreductase</keyword>
<proteinExistence type="inferred from homology"/>
<evidence type="ECO:0000313" key="4">
    <source>
        <dbReference type="Proteomes" id="UP000095558"/>
    </source>
</evidence>
<dbReference type="EMBL" id="CYZV01000012">
    <property type="protein sequence ID" value="CUO06905.1"/>
    <property type="molecule type" value="Genomic_DNA"/>
</dbReference>
<dbReference type="InterPro" id="IPR036291">
    <property type="entry name" value="NAD(P)-bd_dom_sf"/>
</dbReference>
<dbReference type="PROSITE" id="PS00061">
    <property type="entry name" value="ADH_SHORT"/>
    <property type="match status" value="1"/>
</dbReference>
<dbReference type="PRINTS" id="PR00081">
    <property type="entry name" value="GDHRDH"/>
</dbReference>
<dbReference type="Gene3D" id="3.40.50.720">
    <property type="entry name" value="NAD(P)-binding Rossmann-like Domain"/>
    <property type="match status" value="1"/>
</dbReference>
<dbReference type="NCBIfam" id="NF005559">
    <property type="entry name" value="PRK07231.1"/>
    <property type="match status" value="1"/>
</dbReference>
<dbReference type="SUPFAM" id="SSF51735">
    <property type="entry name" value="NAD(P)-binding Rossmann-fold domains"/>
    <property type="match status" value="1"/>
</dbReference>
<dbReference type="Pfam" id="PF13561">
    <property type="entry name" value="adh_short_C2"/>
    <property type="match status" value="1"/>
</dbReference>
<dbReference type="OrthoDB" id="9803333at2"/>
<protein>
    <submittedName>
        <fullName evidence="3">3-oxoacyl-ACP reductase</fullName>
        <ecNumber evidence="3">1.1.1.100</ecNumber>
    </submittedName>
</protein>
<organism evidence="3 4">
    <name type="scientific">Clostridium disporicum</name>
    <dbReference type="NCBI Taxonomy" id="84024"/>
    <lineage>
        <taxon>Bacteria</taxon>
        <taxon>Bacillati</taxon>
        <taxon>Bacillota</taxon>
        <taxon>Clostridia</taxon>
        <taxon>Eubacteriales</taxon>
        <taxon>Clostridiaceae</taxon>
        <taxon>Clostridium</taxon>
    </lineage>
</organism>
<dbReference type="CDD" id="cd05233">
    <property type="entry name" value="SDR_c"/>
    <property type="match status" value="1"/>
</dbReference>
<reference evidence="3 4" key="1">
    <citation type="submission" date="2015-09" db="EMBL/GenBank/DDBJ databases">
        <authorList>
            <consortium name="Pathogen Informatics"/>
        </authorList>
    </citation>
    <scope>NUCLEOTIDE SEQUENCE [LARGE SCALE GENOMIC DNA]</scope>
    <source>
        <strain evidence="3 4">2789STDY5834855</strain>
    </source>
</reference>
<dbReference type="RefSeq" id="WP_042399094.1">
    <property type="nucleotide sequence ID" value="NZ_CYYT01000002.1"/>
</dbReference>
<dbReference type="Proteomes" id="UP000095558">
    <property type="component" value="Unassembled WGS sequence"/>
</dbReference>
<evidence type="ECO:0000256" key="2">
    <source>
        <dbReference type="ARBA" id="ARBA00023002"/>
    </source>
</evidence>